<feature type="compositionally biased region" description="Polar residues" evidence="1">
    <location>
        <begin position="510"/>
        <end position="520"/>
    </location>
</feature>
<feature type="compositionally biased region" description="Low complexity" evidence="1">
    <location>
        <begin position="1"/>
        <end position="21"/>
    </location>
</feature>
<feature type="compositionally biased region" description="Polar residues" evidence="1">
    <location>
        <begin position="68"/>
        <end position="86"/>
    </location>
</feature>
<accession>A0A5K1JRA4</accession>
<sequence>MSSTSSPHSTTPLLTPSASAPGISPPLTGPGASKSSTSFGRRNDPLPPIPIQNPGGAVDTGGLGGPTTPEQSSTVPGGASGPSNATAPPVAPGPSNATAPPVAPGPSNATGPPVAPGPSNATGSVVTVPDTTPAQGGSTAREGSESAPHGTSGPPPAPPSPSKPVAGRKHGVKRQEEFMNEKSSKLAKGTSALPLHLKNTPKKKRPIGPVVEVPVPGADPWLLRWPWASRSGSDREPSNRAPTRPTRPLRPLRLPPIMPSPSHLPPVYSNGPQAVEQQVMAQQQVMHQPAMAQPQVMPPQQLFQQPQMYPPFMQVPQPMAYPVPMQPQSAVMGYHTFPQPMPPQPAQTLNTSIWDDYRDGRRGDAEAQQYSTPRRKRTRHVHYDLSDEDDDEEEVEMQEDPNDEDEDIADDYNEDAYEGGPEDEEEMNEEESNEGPWDDGMEDVETHPGDAATDGPSTPRPGAGPSHIPTDRAAREPVWEIHTDSEHEQVRGKGKERARTPVPSMPPSTRPTASRASRTPQPDRVLPRAEGGSFFLLLLEQFTQFNEIQREENRLNRQWQ</sequence>
<dbReference type="EMBL" id="LR723787">
    <property type="protein sequence ID" value="VWO94127.1"/>
    <property type="molecule type" value="Genomic_DNA"/>
</dbReference>
<protein>
    <submittedName>
        <fullName evidence="2">Global transcription regulator sge1</fullName>
    </submittedName>
</protein>
<feature type="compositionally biased region" description="Basic and acidic residues" evidence="1">
    <location>
        <begin position="173"/>
        <end position="184"/>
    </location>
</feature>
<feature type="compositionally biased region" description="Pro residues" evidence="1">
    <location>
        <begin position="153"/>
        <end position="162"/>
    </location>
</feature>
<feature type="region of interest" description="Disordered" evidence="1">
    <location>
        <begin position="1"/>
        <end position="263"/>
    </location>
</feature>
<evidence type="ECO:0000256" key="1">
    <source>
        <dbReference type="SAM" id="MobiDB-lite"/>
    </source>
</evidence>
<gene>
    <name evidence="2" type="primary">S0E3H0</name>
</gene>
<proteinExistence type="predicted"/>
<feature type="compositionally biased region" description="Acidic residues" evidence="1">
    <location>
        <begin position="386"/>
        <end position="443"/>
    </location>
</feature>
<feature type="compositionally biased region" description="Basic and acidic residues" evidence="1">
    <location>
        <begin position="356"/>
        <end position="365"/>
    </location>
</feature>
<feature type="region of interest" description="Disordered" evidence="1">
    <location>
        <begin position="356"/>
        <end position="527"/>
    </location>
</feature>
<name>A0A5K1JRA4_9APHY</name>
<dbReference type="AlphaFoldDB" id="A0A5K1JRA4"/>
<organism evidence="2">
    <name type="scientific">Ganoderma boninense</name>
    <dbReference type="NCBI Taxonomy" id="34458"/>
    <lineage>
        <taxon>Eukaryota</taxon>
        <taxon>Fungi</taxon>
        <taxon>Dikarya</taxon>
        <taxon>Basidiomycota</taxon>
        <taxon>Agaricomycotina</taxon>
        <taxon>Agaricomycetes</taxon>
        <taxon>Polyporales</taxon>
        <taxon>Polyporaceae</taxon>
        <taxon>Ganoderma</taxon>
    </lineage>
</organism>
<reference evidence="2" key="1">
    <citation type="submission" date="2019-10" db="EMBL/GenBank/DDBJ databases">
        <authorList>
            <person name="Nor Muhammad N."/>
        </authorList>
    </citation>
    <scope>NUCLEOTIDE SEQUENCE</scope>
</reference>
<evidence type="ECO:0000313" key="2">
    <source>
        <dbReference type="EMBL" id="VWO94127.1"/>
    </source>
</evidence>
<feature type="compositionally biased region" description="Basic and acidic residues" evidence="1">
    <location>
        <begin position="469"/>
        <end position="499"/>
    </location>
</feature>
<feature type="compositionally biased region" description="Polar residues" evidence="1">
    <location>
        <begin position="119"/>
        <end position="138"/>
    </location>
</feature>
<feature type="compositionally biased region" description="Pro residues" evidence="1">
    <location>
        <begin position="253"/>
        <end position="263"/>
    </location>
</feature>
<feature type="compositionally biased region" description="Low complexity" evidence="1">
    <location>
        <begin position="242"/>
        <end position="252"/>
    </location>
</feature>
<feature type="compositionally biased region" description="Low complexity" evidence="1">
    <location>
        <begin position="207"/>
        <end position="216"/>
    </location>
</feature>